<dbReference type="Proteomes" id="UP000070533">
    <property type="component" value="Unassembled WGS sequence"/>
</dbReference>
<proteinExistence type="predicted"/>
<dbReference type="PATRIC" id="fig|28128.5.peg.2409"/>
<accession>A0A133PW65</accession>
<protein>
    <submittedName>
        <fullName evidence="1">Uncharacterized protein</fullName>
    </submittedName>
</protein>
<dbReference type="AlphaFoldDB" id="A0A133PW65"/>
<gene>
    <name evidence="1" type="ORF">HMPREF3226_02334</name>
</gene>
<evidence type="ECO:0000313" key="1">
    <source>
        <dbReference type="EMBL" id="KXA33683.1"/>
    </source>
</evidence>
<dbReference type="eggNOG" id="COG4122">
    <property type="taxonomic scope" value="Bacteria"/>
</dbReference>
<dbReference type="STRING" id="28128.HMPREF3226_02334"/>
<sequence length="196" mass="23053">MIPQRVKRLSVWLRRVHHSRGFGVQSPSAYSFVRYVINEHYPYYSYDLLAAQFKDVDSLTLKKARLLFRVSNYAQTQYWVSPSPLSSVYSAYVCKACLQSEVVSFDHFKKISASVESERVVFYLSFFDLNENTIAEVIERANENTILLIDLLRKSDAQPFWESIQDNEKVSVTFDLYYVGIVFFDKRNKMNYKINF</sequence>
<reference evidence="2" key="1">
    <citation type="submission" date="2016-01" db="EMBL/GenBank/DDBJ databases">
        <authorList>
            <person name="Mitreva M."/>
            <person name="Pepin K.H."/>
            <person name="Mihindukulasuriya K.A."/>
            <person name="Fulton R."/>
            <person name="Fronick C."/>
            <person name="O'Laughlin M."/>
            <person name="Miner T."/>
            <person name="Herter B."/>
            <person name="Rosa B.A."/>
            <person name="Cordes M."/>
            <person name="Tomlinson C."/>
            <person name="Wollam A."/>
            <person name="Palsikar V.B."/>
            <person name="Mardis E.R."/>
            <person name="Wilson R.K."/>
        </authorList>
    </citation>
    <scope>NUCLEOTIDE SEQUENCE [LARGE SCALE GENOMIC DNA]</scope>
    <source>
        <strain evidence="2">MJR7716</strain>
    </source>
</reference>
<keyword evidence="2" id="KW-1185">Reference proteome</keyword>
<name>A0A133PW65_9BACT</name>
<dbReference type="EMBL" id="LRQG01000217">
    <property type="protein sequence ID" value="KXA33683.1"/>
    <property type="molecule type" value="Genomic_DNA"/>
</dbReference>
<comment type="caution">
    <text evidence="1">The sequence shown here is derived from an EMBL/GenBank/DDBJ whole genome shotgun (WGS) entry which is preliminary data.</text>
</comment>
<evidence type="ECO:0000313" key="2">
    <source>
        <dbReference type="Proteomes" id="UP000070533"/>
    </source>
</evidence>
<organism evidence="1 2">
    <name type="scientific">Prevotella corporis</name>
    <dbReference type="NCBI Taxonomy" id="28128"/>
    <lineage>
        <taxon>Bacteria</taxon>
        <taxon>Pseudomonadati</taxon>
        <taxon>Bacteroidota</taxon>
        <taxon>Bacteroidia</taxon>
        <taxon>Bacteroidales</taxon>
        <taxon>Prevotellaceae</taxon>
        <taxon>Prevotella</taxon>
    </lineage>
</organism>